<organism evidence="1 2">
    <name type="scientific">Colletotrichum incanum</name>
    <name type="common">Soybean anthracnose fungus</name>
    <dbReference type="NCBI Taxonomy" id="1573173"/>
    <lineage>
        <taxon>Eukaryota</taxon>
        <taxon>Fungi</taxon>
        <taxon>Dikarya</taxon>
        <taxon>Ascomycota</taxon>
        <taxon>Pezizomycotina</taxon>
        <taxon>Sordariomycetes</taxon>
        <taxon>Hypocreomycetidae</taxon>
        <taxon>Glomerellales</taxon>
        <taxon>Glomerellaceae</taxon>
        <taxon>Colletotrichum</taxon>
        <taxon>Colletotrichum spaethianum species complex</taxon>
    </lineage>
</organism>
<name>A0A166M187_COLIC</name>
<protein>
    <submittedName>
        <fullName evidence="1">Benzoate 4-monooxygenase cytochrome p450</fullName>
    </submittedName>
</protein>
<evidence type="ECO:0000313" key="2">
    <source>
        <dbReference type="Proteomes" id="UP000076584"/>
    </source>
</evidence>
<dbReference type="EMBL" id="LFIW01002706">
    <property type="protein sequence ID" value="KZL64158.1"/>
    <property type="molecule type" value="Genomic_DNA"/>
</dbReference>
<dbReference type="Gene3D" id="1.10.630.10">
    <property type="entry name" value="Cytochrome P450"/>
    <property type="match status" value="1"/>
</dbReference>
<keyword evidence="2" id="KW-1185">Reference proteome</keyword>
<comment type="caution">
    <text evidence="1">The sequence shown here is derived from an EMBL/GenBank/DDBJ whole genome shotgun (WGS) entry which is preliminary data.</text>
</comment>
<accession>A0A166M187</accession>
<reference evidence="1 2" key="1">
    <citation type="submission" date="2015-06" db="EMBL/GenBank/DDBJ databases">
        <title>Survival trade-offs in plant roots during colonization by closely related pathogenic and mutualistic fungi.</title>
        <authorList>
            <person name="Hacquard S."/>
            <person name="Kracher B."/>
            <person name="Hiruma K."/>
            <person name="Weinman A."/>
            <person name="Muench P."/>
            <person name="Garrido Oter R."/>
            <person name="Ver Loren van Themaat E."/>
            <person name="Dallerey J.-F."/>
            <person name="Damm U."/>
            <person name="Henrissat B."/>
            <person name="Lespinet O."/>
            <person name="Thon M."/>
            <person name="Kemen E."/>
            <person name="McHardy A.C."/>
            <person name="Schulze-Lefert P."/>
            <person name="O'Connell R.J."/>
        </authorList>
    </citation>
    <scope>NUCLEOTIDE SEQUENCE [LARGE SCALE GENOMIC DNA]</scope>
    <source>
        <strain evidence="1 2">MAFF 238704</strain>
    </source>
</reference>
<dbReference type="GO" id="GO:0004497">
    <property type="term" value="F:monooxygenase activity"/>
    <property type="evidence" value="ECO:0007669"/>
    <property type="project" value="UniProtKB-KW"/>
</dbReference>
<keyword evidence="1" id="KW-0503">Monooxygenase</keyword>
<gene>
    <name evidence="1" type="ORF">CI238_00622</name>
</gene>
<dbReference type="Proteomes" id="UP000076584">
    <property type="component" value="Unassembled WGS sequence"/>
</dbReference>
<keyword evidence="1" id="KW-0560">Oxidoreductase</keyword>
<proteinExistence type="predicted"/>
<dbReference type="SUPFAM" id="SSF48264">
    <property type="entry name" value="Cytochrome P450"/>
    <property type="match status" value="1"/>
</dbReference>
<dbReference type="AlphaFoldDB" id="A0A166M187"/>
<sequence>MRGRQPYSQLELHEIYGPVVYVAPNELSFSTASSLRDVYGSRKGIESVVKSEFYDGGNFTSESLSIVSEYDPKKHAEMHRYLSSTFSDQSLKSQ</sequence>
<dbReference type="GO" id="GO:0016705">
    <property type="term" value="F:oxidoreductase activity, acting on paired donors, with incorporation or reduction of molecular oxygen"/>
    <property type="evidence" value="ECO:0007669"/>
    <property type="project" value="InterPro"/>
</dbReference>
<dbReference type="GO" id="GO:0005506">
    <property type="term" value="F:iron ion binding"/>
    <property type="evidence" value="ECO:0007669"/>
    <property type="project" value="InterPro"/>
</dbReference>
<evidence type="ECO:0000313" key="1">
    <source>
        <dbReference type="EMBL" id="KZL64158.1"/>
    </source>
</evidence>
<dbReference type="InterPro" id="IPR036396">
    <property type="entry name" value="Cyt_P450_sf"/>
</dbReference>
<dbReference type="GO" id="GO:0020037">
    <property type="term" value="F:heme binding"/>
    <property type="evidence" value="ECO:0007669"/>
    <property type="project" value="InterPro"/>
</dbReference>
<dbReference type="STRING" id="1573173.A0A166M187"/>